<dbReference type="PANTHER" id="PTHR14690:SF9">
    <property type="entry name" value="GH08353P"/>
    <property type="match status" value="1"/>
</dbReference>
<dbReference type="GO" id="GO:0005524">
    <property type="term" value="F:ATP binding"/>
    <property type="evidence" value="ECO:0007669"/>
    <property type="project" value="InterPro"/>
</dbReference>
<organism evidence="3 4">
    <name type="scientific">Pieris macdunnoughi</name>
    <dbReference type="NCBI Taxonomy" id="345717"/>
    <lineage>
        <taxon>Eukaryota</taxon>
        <taxon>Metazoa</taxon>
        <taxon>Ecdysozoa</taxon>
        <taxon>Arthropoda</taxon>
        <taxon>Hexapoda</taxon>
        <taxon>Insecta</taxon>
        <taxon>Pterygota</taxon>
        <taxon>Neoptera</taxon>
        <taxon>Endopterygota</taxon>
        <taxon>Lepidoptera</taxon>
        <taxon>Glossata</taxon>
        <taxon>Ditrysia</taxon>
        <taxon>Papilionoidea</taxon>
        <taxon>Pieridae</taxon>
        <taxon>Pierinae</taxon>
        <taxon>Pieris</taxon>
    </lineage>
</organism>
<keyword evidence="4" id="KW-1185">Reference proteome</keyword>
<dbReference type="InterPro" id="IPR027417">
    <property type="entry name" value="P-loop_NTPase"/>
</dbReference>
<dbReference type="EMBL" id="CAJOBZ010000099">
    <property type="protein sequence ID" value="CAF4959010.1"/>
    <property type="molecule type" value="Genomic_DNA"/>
</dbReference>
<proteinExistence type="predicted"/>
<name>A0A821YAS3_9NEOP</name>
<dbReference type="PANTHER" id="PTHR14690">
    <property type="entry name" value="IQ MOTIF CONTAINING WITH AAA DOMAIN 1"/>
    <property type="match status" value="1"/>
</dbReference>
<comment type="caution">
    <text evidence="3">The sequence shown here is derived from an EMBL/GenBank/DDBJ whole genome shotgun (WGS) entry which is preliminary data.</text>
</comment>
<keyword evidence="1" id="KW-0175">Coiled coil</keyword>
<dbReference type="Pfam" id="PF00004">
    <property type="entry name" value="AAA"/>
    <property type="match status" value="1"/>
</dbReference>
<dbReference type="AlphaFoldDB" id="A0A821YAS3"/>
<dbReference type="Proteomes" id="UP000663880">
    <property type="component" value="Unassembled WGS sequence"/>
</dbReference>
<feature type="coiled-coil region" evidence="1">
    <location>
        <begin position="392"/>
        <end position="431"/>
    </location>
</feature>
<evidence type="ECO:0000313" key="3">
    <source>
        <dbReference type="EMBL" id="CAF4959010.1"/>
    </source>
</evidence>
<evidence type="ECO:0000259" key="2">
    <source>
        <dbReference type="Pfam" id="PF00004"/>
    </source>
</evidence>
<sequence>MSSDYNFQQWKKALQNLERTIFVDLDYQERKAHDKELCDAVLRISGVLGSYMSCYNDAFDCLQQNLQVQKTVYIQKIINAIVSRILELKEQLRKLDGSYYEYLCGGLTKHKLTPFDTELKCLPSKHIRPENIQRIISEAFQKARNKSEAEIPEENFEEAATEPKTDNWWDLPDDAKEITKPTGINITAIYEVEEKISEETLTRKKLLSLIQAHEKTRQITQRNILRHQRRILWEKELRGTLKPPARLEIRERGAKIIQKVMRKYFELKRIRIKNCKIEELLGMNVCRHIHHNSFQEKERQLYLERCKLINKFNEKWKNDYINKKYLFLKQRKDSISDDYRDFVRDWFKRWFDEIQFFHPIPKESQGGLVNIIKEELPTPSEWLELYKTYMEQKKAKKKTTAAELKYEKMEAKREEMLIRKEEIRKKKLEADLLKKIMKNPNMHPGYNFPASKKVIHLKETVEDYKTHWSDWDKLDILEVKQGFINEIDIQNIYCEANEEILLSIDEDIRREYQTLMTALKEDYKRNEEEMPENIKESAQRVKKKRKPKIVQEDVIFDKLSDLAVKGILVEYPTTEIEDFLGDYNFAGDKLKCDLKLVHPFGGETRSVWWERCREVIHGFRRILLVGPRGSGKTVLVHTMATINDATLYDLNLVEFQNKSRDEIKSFVAALLLCAHATQPSIIYIRHVNRLYSRKAPVAEETNFAGLRKLLVKRLIRKIHQTDKISLIGSCVVPWLTKSKQITKHFQNVVLMPPTLYSTTQLMLRNWVLSNRIVPPSLDIQSLARQLQGHSVGYLKRKLEAFITANRSIKIATSGLSPDEIYDYFLQSVDEPEDYDKYHKWYIEKTHWGNIEKKHIENQIEFKINVERWKEKMEKRKNKRLIK</sequence>
<feature type="domain" description="ATPase AAA-type core" evidence="2">
    <location>
        <begin position="622"/>
        <end position="736"/>
    </location>
</feature>
<dbReference type="Gene3D" id="1.10.8.60">
    <property type="match status" value="1"/>
</dbReference>
<evidence type="ECO:0000313" key="4">
    <source>
        <dbReference type="Proteomes" id="UP000663880"/>
    </source>
</evidence>
<dbReference type="InterPro" id="IPR052267">
    <property type="entry name" value="N-DRC_Component"/>
</dbReference>
<dbReference type="OrthoDB" id="6616786at2759"/>
<dbReference type="GO" id="GO:0016887">
    <property type="term" value="F:ATP hydrolysis activity"/>
    <property type="evidence" value="ECO:0007669"/>
    <property type="project" value="InterPro"/>
</dbReference>
<reference evidence="3" key="1">
    <citation type="submission" date="2021-02" db="EMBL/GenBank/DDBJ databases">
        <authorList>
            <person name="Steward A R."/>
        </authorList>
    </citation>
    <scope>NUCLEOTIDE SEQUENCE</scope>
</reference>
<protein>
    <recommendedName>
        <fullName evidence="2">ATPase AAA-type core domain-containing protein</fullName>
    </recommendedName>
</protein>
<gene>
    <name evidence="3" type="ORF">PMACD_LOCUS16556</name>
</gene>
<dbReference type="Gene3D" id="3.40.50.300">
    <property type="entry name" value="P-loop containing nucleotide triphosphate hydrolases"/>
    <property type="match status" value="1"/>
</dbReference>
<dbReference type="InterPro" id="IPR003959">
    <property type="entry name" value="ATPase_AAA_core"/>
</dbReference>
<dbReference type="SUPFAM" id="SSF52540">
    <property type="entry name" value="P-loop containing nucleoside triphosphate hydrolases"/>
    <property type="match status" value="1"/>
</dbReference>
<evidence type="ECO:0000256" key="1">
    <source>
        <dbReference type="SAM" id="Coils"/>
    </source>
</evidence>
<accession>A0A821YAS3</accession>